<dbReference type="GO" id="GO:0005886">
    <property type="term" value="C:plasma membrane"/>
    <property type="evidence" value="ECO:0007669"/>
    <property type="project" value="UniProtKB-SubCell"/>
</dbReference>
<evidence type="ECO:0000313" key="9">
    <source>
        <dbReference type="EMBL" id="MVT27630.1"/>
    </source>
</evidence>
<accession>A0A7K1UMD6</accession>
<dbReference type="InterPro" id="IPR050957">
    <property type="entry name" value="BMP_lipoprotein"/>
</dbReference>
<keyword evidence="2" id="KW-1003">Cell membrane</keyword>
<keyword evidence="4" id="KW-0472">Membrane</keyword>
<name>A0A7K1UMD6_9MICC</name>
<dbReference type="PANTHER" id="PTHR34296:SF2">
    <property type="entry name" value="ABC TRANSPORTER GUANOSINE-BINDING PROTEIN NUPN"/>
    <property type="match status" value="1"/>
</dbReference>
<dbReference type="OrthoDB" id="9784230at2"/>
<evidence type="ECO:0000256" key="5">
    <source>
        <dbReference type="ARBA" id="ARBA00023288"/>
    </source>
</evidence>
<gene>
    <name evidence="9" type="ORF">GNZ21_14930</name>
</gene>
<feature type="domain" description="ABC transporter substrate-binding protein PnrA-like" evidence="8">
    <location>
        <begin position="58"/>
        <end position="362"/>
    </location>
</feature>
<dbReference type="PROSITE" id="PS51257">
    <property type="entry name" value="PROKAR_LIPOPROTEIN"/>
    <property type="match status" value="1"/>
</dbReference>
<evidence type="ECO:0000256" key="4">
    <source>
        <dbReference type="ARBA" id="ARBA00023136"/>
    </source>
</evidence>
<dbReference type="InterPro" id="IPR003760">
    <property type="entry name" value="PnrA-like"/>
</dbReference>
<sequence length="369" mass="39072">MRPFNPKTLFSLAAVGVLALSACGEAPEEEPENENTETAENGEAAEAPEDVDFTACLVSDAGGWDDQSFNESAYNGLQNAIEDFDIDSNTAESSSEADFGPNVDAMVQQGCDLTFGVGFMLEDAVDEAALANEDLSFGLIDSTFPSDPENGKALVFNTAEAAYLAGYVAAATSETGVVATFGGIQIPSVTVFMDGFADGVDRYNTDNGAEVQLLGWDKESQNGSFSGDFEDQNAGRTLTEQFLAQDADIVMPVAGPVGLGAAAAIEDHGDALLIWVDTDGYESTDYGDIILTSVMKQIPQAVYDTIEEAVAGEFSSEPYIGDLENEGVGLAPFHDYEDEVDGEVKEKIDELIEEIISGETVVESENAPQ</sequence>
<dbReference type="PANTHER" id="PTHR34296">
    <property type="entry name" value="TRANSCRIPTIONAL ACTIVATOR PROTEIN MED"/>
    <property type="match status" value="1"/>
</dbReference>
<dbReference type="Pfam" id="PF02608">
    <property type="entry name" value="Bmp"/>
    <property type="match status" value="1"/>
</dbReference>
<dbReference type="AlphaFoldDB" id="A0A7K1UMD6"/>
<dbReference type="Proteomes" id="UP000460157">
    <property type="component" value="Unassembled WGS sequence"/>
</dbReference>
<reference evidence="9 10" key="1">
    <citation type="submission" date="2019-12" db="EMBL/GenBank/DDBJ databases">
        <title>Nesterenkonia muleiensis sp. nov., a novel actinobacterium isolated from sap of Populus euphratica.</title>
        <authorList>
            <person name="Wang R."/>
        </authorList>
    </citation>
    <scope>NUCLEOTIDE SEQUENCE [LARGE SCALE GENOMIC DNA]</scope>
    <source>
        <strain evidence="9 10">F10</strain>
    </source>
</reference>
<comment type="caution">
    <text evidence="9">The sequence shown here is derived from an EMBL/GenBank/DDBJ whole genome shotgun (WGS) entry which is preliminary data.</text>
</comment>
<proteinExistence type="predicted"/>
<dbReference type="EMBL" id="WRPM01000102">
    <property type="protein sequence ID" value="MVT27630.1"/>
    <property type="molecule type" value="Genomic_DNA"/>
</dbReference>
<feature type="region of interest" description="Disordered" evidence="6">
    <location>
        <begin position="24"/>
        <end position="49"/>
    </location>
</feature>
<keyword evidence="5" id="KW-0449">Lipoprotein</keyword>
<feature type="compositionally biased region" description="Acidic residues" evidence="6">
    <location>
        <begin position="26"/>
        <end position="37"/>
    </location>
</feature>
<dbReference type="Gene3D" id="3.40.50.2300">
    <property type="match status" value="2"/>
</dbReference>
<dbReference type="CDD" id="cd06354">
    <property type="entry name" value="PBP1_PrnA-like"/>
    <property type="match status" value="1"/>
</dbReference>
<feature type="chain" id="PRO_5038721958" evidence="7">
    <location>
        <begin position="27"/>
        <end position="369"/>
    </location>
</feature>
<evidence type="ECO:0000256" key="1">
    <source>
        <dbReference type="ARBA" id="ARBA00004236"/>
    </source>
</evidence>
<evidence type="ECO:0000256" key="7">
    <source>
        <dbReference type="SAM" id="SignalP"/>
    </source>
</evidence>
<evidence type="ECO:0000256" key="2">
    <source>
        <dbReference type="ARBA" id="ARBA00022475"/>
    </source>
</evidence>
<evidence type="ECO:0000313" key="10">
    <source>
        <dbReference type="Proteomes" id="UP000460157"/>
    </source>
</evidence>
<comment type="subcellular location">
    <subcellularLocation>
        <location evidence="1">Cell membrane</location>
    </subcellularLocation>
</comment>
<evidence type="ECO:0000256" key="3">
    <source>
        <dbReference type="ARBA" id="ARBA00022729"/>
    </source>
</evidence>
<keyword evidence="3 7" id="KW-0732">Signal</keyword>
<keyword evidence="10" id="KW-1185">Reference proteome</keyword>
<evidence type="ECO:0000259" key="8">
    <source>
        <dbReference type="Pfam" id="PF02608"/>
    </source>
</evidence>
<organism evidence="9 10">
    <name type="scientific">Nesterenkonia alkaliphila</name>
    <dbReference type="NCBI Taxonomy" id="1463631"/>
    <lineage>
        <taxon>Bacteria</taxon>
        <taxon>Bacillati</taxon>
        <taxon>Actinomycetota</taxon>
        <taxon>Actinomycetes</taxon>
        <taxon>Micrococcales</taxon>
        <taxon>Micrococcaceae</taxon>
        <taxon>Nesterenkonia</taxon>
    </lineage>
</organism>
<feature type="signal peptide" evidence="7">
    <location>
        <begin position="1"/>
        <end position="26"/>
    </location>
</feature>
<evidence type="ECO:0000256" key="6">
    <source>
        <dbReference type="SAM" id="MobiDB-lite"/>
    </source>
</evidence>
<dbReference type="RefSeq" id="WP_157325748.1">
    <property type="nucleotide sequence ID" value="NZ_BMFX01000008.1"/>
</dbReference>
<protein>
    <submittedName>
        <fullName evidence="9">BMP family ABC transporter substrate-binding protein</fullName>
    </submittedName>
</protein>